<proteinExistence type="predicted"/>
<organism evidence="5 6">
    <name type="scientific">Plutella xylostella</name>
    <name type="common">Diamondback moth</name>
    <name type="synonym">Plutella maculipennis</name>
    <dbReference type="NCBI Taxonomy" id="51655"/>
    <lineage>
        <taxon>Eukaryota</taxon>
        <taxon>Metazoa</taxon>
        <taxon>Ecdysozoa</taxon>
        <taxon>Arthropoda</taxon>
        <taxon>Hexapoda</taxon>
        <taxon>Insecta</taxon>
        <taxon>Pterygota</taxon>
        <taxon>Neoptera</taxon>
        <taxon>Endopterygota</taxon>
        <taxon>Lepidoptera</taxon>
        <taxon>Glossata</taxon>
        <taxon>Ditrysia</taxon>
        <taxon>Yponomeutoidea</taxon>
        <taxon>Plutellidae</taxon>
        <taxon>Plutella</taxon>
    </lineage>
</organism>
<sequence>MAAVARTVLLSSILALTLQSTSANVMKQKTNSRPVIEIVNEQARVDTRVTKLPGLLPYGNPLSGQNARLHAQNQQAMFNAERVRQHRAQVQRWTNTPIKMDSYMKAYHDSQENHQIALEQQQAKAKDLTPPAGPNKRLPRLKEPLTSVMRDEARGLKAPAITKLTKEDAVINDKPRSHRSFGSDHQHYLANKRFQSVYVSPAPAYDQGVTIKPNGNVGISQFNSQIKAPSKLYTSVVPSDTKYVYPKIHQQMQGYKSSQDMDALSSLLKKAPSDQLSQLSALIQSSKEQSDVPIDLYFYTKDHNKINPVQTVNEFYDTTKYNALSYAGAYIPEHKDHTPITEEIDDVADPNQLNKLKTYGLQKQLQEAMNNRPDMFHPENLETTTMKSNNYYKVEVASQTITSGVTGYKPLFNHVHPQYYASEDITPTYETLQYPHPTVYAQKEPKQHGDQSEMYLHHNAQHKGVQHLTGDGTGVSAYGDENVSKIGNNLKRKRRSIELDTNAFIVPNNTIKPVNVGVNSTTNETAIAEALRLRLIRINKPLNPHNTFLTTPEFPIGEAIEFKNNDYDDSPPPRKTSRNRLNKYAKLEIYDDEDENDDYEDGINDFDDDYEDPIPSYHSNYNPMQTYAPSSKYHQNTDLAVSFSKKFKKYRRPHQNPSNFDTLDSYGAQTSDIQDSYGPPNHGLNFGSPQNSYGVPQTSYGVPQTSYGIPQTSYGVPQTSYGVPQTSYGVPQTSYGVPETSYSVPETSYGVPQTSYGPPALNHHPIGPTVKPEPVYMLTESQLKSLVGHHNLNIEHLDVFQLHYAANYEFGYRVRDHHSGNDFGHHEVKEGEKTNGAYHVLLPDGRMQKVQYSAGPEGFHADISYDHLQH</sequence>
<dbReference type="AlphaFoldDB" id="A0A8S4EKB4"/>
<dbReference type="InterPro" id="IPR031311">
    <property type="entry name" value="CHIT_BIND_RR_consensus"/>
</dbReference>
<dbReference type="InterPro" id="IPR000618">
    <property type="entry name" value="Insect_cuticle"/>
</dbReference>
<dbReference type="PANTHER" id="PTHR12236:SF79">
    <property type="entry name" value="CUTICULAR PROTEIN 50CB-RELATED"/>
    <property type="match status" value="1"/>
</dbReference>
<evidence type="ECO:0000256" key="2">
    <source>
        <dbReference type="ARBA" id="ARBA00022729"/>
    </source>
</evidence>
<evidence type="ECO:0000256" key="3">
    <source>
        <dbReference type="PROSITE-ProRule" id="PRU00497"/>
    </source>
</evidence>
<dbReference type="PROSITE" id="PS00233">
    <property type="entry name" value="CHIT_BIND_RR_1"/>
    <property type="match status" value="1"/>
</dbReference>
<evidence type="ECO:0000313" key="5">
    <source>
        <dbReference type="EMBL" id="CAG9116456.1"/>
    </source>
</evidence>
<dbReference type="Proteomes" id="UP000653454">
    <property type="component" value="Unassembled WGS sequence"/>
</dbReference>
<dbReference type="GO" id="GO:0031012">
    <property type="term" value="C:extracellular matrix"/>
    <property type="evidence" value="ECO:0007669"/>
    <property type="project" value="TreeGrafter"/>
</dbReference>
<protein>
    <submittedName>
        <fullName evidence="5">(diamondback moth) hypothetical protein</fullName>
    </submittedName>
</protein>
<keyword evidence="6" id="KW-1185">Reference proteome</keyword>
<evidence type="ECO:0000313" key="6">
    <source>
        <dbReference type="Proteomes" id="UP000653454"/>
    </source>
</evidence>
<dbReference type="PANTHER" id="PTHR12236">
    <property type="entry name" value="STRUCTURAL CONTITUENT OF CUTICLE"/>
    <property type="match status" value="1"/>
</dbReference>
<dbReference type="Pfam" id="PF00379">
    <property type="entry name" value="Chitin_bind_4"/>
    <property type="match status" value="1"/>
</dbReference>
<reference evidence="5" key="1">
    <citation type="submission" date="2020-11" db="EMBL/GenBank/DDBJ databases">
        <authorList>
            <person name="Whiteford S."/>
        </authorList>
    </citation>
    <scope>NUCLEOTIDE SEQUENCE</scope>
</reference>
<dbReference type="InterPro" id="IPR051217">
    <property type="entry name" value="Insect_Cuticle_Struc_Prot"/>
</dbReference>
<dbReference type="EMBL" id="CAJHNJ030000018">
    <property type="protein sequence ID" value="CAG9116456.1"/>
    <property type="molecule type" value="Genomic_DNA"/>
</dbReference>
<name>A0A8S4EKB4_PLUXY</name>
<comment type="caution">
    <text evidence="5">The sequence shown here is derived from an EMBL/GenBank/DDBJ whole genome shotgun (WGS) entry which is preliminary data.</text>
</comment>
<feature type="chain" id="PRO_5035780532" evidence="4">
    <location>
        <begin position="24"/>
        <end position="870"/>
    </location>
</feature>
<keyword evidence="1 3" id="KW-0193">Cuticle</keyword>
<feature type="signal peptide" evidence="4">
    <location>
        <begin position="1"/>
        <end position="23"/>
    </location>
</feature>
<evidence type="ECO:0000256" key="1">
    <source>
        <dbReference type="ARBA" id="ARBA00022460"/>
    </source>
</evidence>
<dbReference type="GO" id="GO:0042302">
    <property type="term" value="F:structural constituent of cuticle"/>
    <property type="evidence" value="ECO:0007669"/>
    <property type="project" value="UniProtKB-UniRule"/>
</dbReference>
<dbReference type="GO" id="GO:0005615">
    <property type="term" value="C:extracellular space"/>
    <property type="evidence" value="ECO:0007669"/>
    <property type="project" value="TreeGrafter"/>
</dbReference>
<gene>
    <name evidence="5" type="ORF">PLXY2_LOCUS5992</name>
</gene>
<keyword evidence="2 4" id="KW-0732">Signal</keyword>
<accession>A0A8S4EKB4</accession>
<dbReference type="PROSITE" id="PS51155">
    <property type="entry name" value="CHIT_BIND_RR_2"/>
    <property type="match status" value="1"/>
</dbReference>
<evidence type="ECO:0000256" key="4">
    <source>
        <dbReference type="SAM" id="SignalP"/>
    </source>
</evidence>